<reference evidence="1" key="2">
    <citation type="journal article" date="2019" name="Genome Biol. Evol.">
        <title>Day and night: Metabolic profiles and evolutionary relationships of six axenic non-marine cyanobacteria.</title>
        <authorList>
            <person name="Will S.E."/>
            <person name="Henke P."/>
            <person name="Boedeker C."/>
            <person name="Huang S."/>
            <person name="Brinkmann H."/>
            <person name="Rohde M."/>
            <person name="Jarek M."/>
            <person name="Friedl T."/>
            <person name="Seufert S."/>
            <person name="Schumacher M."/>
            <person name="Overmann J."/>
            <person name="Neumann-Schaal M."/>
            <person name="Petersen J."/>
        </authorList>
    </citation>
    <scope>NUCLEOTIDE SEQUENCE [LARGE SCALE GENOMIC DNA]</scope>
    <source>
        <strain evidence="1">PCC 7102</strain>
    </source>
</reference>
<reference evidence="1" key="1">
    <citation type="submission" date="2018-12" db="EMBL/GenBank/DDBJ databases">
        <authorList>
            <person name="Will S."/>
            <person name="Neumann-Schaal M."/>
            <person name="Henke P."/>
        </authorList>
    </citation>
    <scope>NUCLEOTIDE SEQUENCE</scope>
    <source>
        <strain evidence="1">PCC 7102</strain>
    </source>
</reference>
<evidence type="ECO:0008006" key="3">
    <source>
        <dbReference type="Google" id="ProtNLM"/>
    </source>
</evidence>
<evidence type="ECO:0000313" key="1">
    <source>
        <dbReference type="EMBL" id="RUT05293.1"/>
    </source>
</evidence>
<accession>A0A3S1D8A4</accession>
<sequence length="78" mass="8038">MSNEAIELSLDELDNVAGGLSLILGDIGGFASSANNSFYQKTLNVAQQTYAGPNGSYTGSLFNFSEVASSAGQNIVIS</sequence>
<protein>
    <recommendedName>
        <fullName evidence="3">Bacteriocin</fullName>
    </recommendedName>
</protein>
<keyword evidence="2" id="KW-1185">Reference proteome</keyword>
<dbReference type="OrthoDB" id="517041at2"/>
<dbReference type="EMBL" id="RSCL01000009">
    <property type="protein sequence ID" value="RUT05293.1"/>
    <property type="molecule type" value="Genomic_DNA"/>
</dbReference>
<gene>
    <name evidence="1" type="ORF">DSM106972_041140</name>
</gene>
<organism evidence="1 2">
    <name type="scientific">Dulcicalothrix desertica PCC 7102</name>
    <dbReference type="NCBI Taxonomy" id="232991"/>
    <lineage>
        <taxon>Bacteria</taxon>
        <taxon>Bacillati</taxon>
        <taxon>Cyanobacteriota</taxon>
        <taxon>Cyanophyceae</taxon>
        <taxon>Nostocales</taxon>
        <taxon>Calotrichaceae</taxon>
        <taxon>Dulcicalothrix</taxon>
    </lineage>
</organism>
<dbReference type="NCBIfam" id="NF038167">
    <property type="entry name" value="cyan_ocin_like"/>
    <property type="match status" value="1"/>
</dbReference>
<proteinExistence type="predicted"/>
<dbReference type="RefSeq" id="WP_073617914.1">
    <property type="nucleotide sequence ID" value="NZ_RSCL01000009.1"/>
</dbReference>
<dbReference type="Proteomes" id="UP000271624">
    <property type="component" value="Unassembled WGS sequence"/>
</dbReference>
<evidence type="ECO:0000313" key="2">
    <source>
        <dbReference type="Proteomes" id="UP000271624"/>
    </source>
</evidence>
<comment type="caution">
    <text evidence="1">The sequence shown here is derived from an EMBL/GenBank/DDBJ whole genome shotgun (WGS) entry which is preliminary data.</text>
</comment>
<name>A0A3S1D8A4_9CYAN</name>
<dbReference type="InterPro" id="IPR049891">
    <property type="entry name" value="CTB"/>
</dbReference>
<dbReference type="AlphaFoldDB" id="A0A3S1D8A4"/>